<feature type="region of interest" description="Disordered" evidence="1">
    <location>
        <begin position="1"/>
        <end position="46"/>
    </location>
</feature>
<dbReference type="VEuPathDB" id="FungiDB:LCOR_02933.1"/>
<dbReference type="AlphaFoldDB" id="A0A068RNU2"/>
<accession>A0A068RNU2</accession>
<comment type="caution">
    <text evidence="2">The sequence shown here is derived from an EMBL/GenBank/DDBJ whole genome shotgun (WGS) entry which is preliminary data.</text>
</comment>
<dbReference type="Proteomes" id="UP000027586">
    <property type="component" value="Unassembled WGS sequence"/>
</dbReference>
<organism evidence="2 3">
    <name type="scientific">Lichtheimia corymbifera JMRC:FSU:9682</name>
    <dbReference type="NCBI Taxonomy" id="1263082"/>
    <lineage>
        <taxon>Eukaryota</taxon>
        <taxon>Fungi</taxon>
        <taxon>Fungi incertae sedis</taxon>
        <taxon>Mucoromycota</taxon>
        <taxon>Mucoromycotina</taxon>
        <taxon>Mucoromycetes</taxon>
        <taxon>Mucorales</taxon>
        <taxon>Lichtheimiaceae</taxon>
        <taxon>Lichtheimia</taxon>
    </lineage>
</organism>
<evidence type="ECO:0000313" key="3">
    <source>
        <dbReference type="Proteomes" id="UP000027586"/>
    </source>
</evidence>
<protein>
    <submittedName>
        <fullName evidence="2">Uncharacterized protein</fullName>
    </submittedName>
</protein>
<evidence type="ECO:0000313" key="2">
    <source>
        <dbReference type="EMBL" id="CDH51302.1"/>
    </source>
</evidence>
<reference evidence="2" key="1">
    <citation type="submission" date="2013-08" db="EMBL/GenBank/DDBJ databases">
        <title>Gene expansion shapes genome architecture in the human pathogen Lichtheimia corymbifera: an evolutionary genomics analysis in the ancient terrestrial Mucorales (Mucoromycotina).</title>
        <authorList>
            <person name="Schwartze V.U."/>
            <person name="Winter S."/>
            <person name="Shelest E."/>
            <person name="Marcet-Houben M."/>
            <person name="Horn F."/>
            <person name="Wehner S."/>
            <person name="Hoffmann K."/>
            <person name="Riege K."/>
            <person name="Sammeth M."/>
            <person name="Nowrousian M."/>
            <person name="Valiante V."/>
            <person name="Linde J."/>
            <person name="Jacobsen I.D."/>
            <person name="Marz M."/>
            <person name="Brakhage A.A."/>
            <person name="Gabaldon T."/>
            <person name="Bocker S."/>
            <person name="Voigt K."/>
        </authorList>
    </citation>
    <scope>NUCLEOTIDE SEQUENCE [LARGE SCALE GENOMIC DNA]</scope>
    <source>
        <strain evidence="2">FSU 9682</strain>
    </source>
</reference>
<feature type="compositionally biased region" description="Basic residues" evidence="1">
    <location>
        <begin position="60"/>
        <end position="71"/>
    </location>
</feature>
<feature type="region of interest" description="Disordered" evidence="1">
    <location>
        <begin position="58"/>
        <end position="81"/>
    </location>
</feature>
<keyword evidence="3" id="KW-1185">Reference proteome</keyword>
<evidence type="ECO:0000256" key="1">
    <source>
        <dbReference type="SAM" id="MobiDB-lite"/>
    </source>
</evidence>
<feature type="compositionally biased region" description="Basic and acidic residues" evidence="1">
    <location>
        <begin position="72"/>
        <end position="81"/>
    </location>
</feature>
<dbReference type="OrthoDB" id="2246232at2759"/>
<sequence>MDIGQLDNPFKSKKKHDAKASPDPYQIGDYEDQQPSTTIRAEEKKSTKIVNKVKDEIHKAKTKAHSYHHHHNEQTKEGEDE</sequence>
<proteinExistence type="predicted"/>
<gene>
    <name evidence="2" type="ORF">LCOR_02933.1</name>
</gene>
<name>A0A068RNU2_9FUNG</name>
<dbReference type="EMBL" id="CBTN010000009">
    <property type="protein sequence ID" value="CDH51302.1"/>
    <property type="molecule type" value="Genomic_DNA"/>
</dbReference>